<evidence type="ECO:0000313" key="9">
    <source>
        <dbReference type="Proteomes" id="UP000829196"/>
    </source>
</evidence>
<dbReference type="Pfam" id="PF01565">
    <property type="entry name" value="FAD_binding_4"/>
    <property type="match status" value="1"/>
</dbReference>
<comment type="cofactor">
    <cofactor evidence="1">
        <name>FAD</name>
        <dbReference type="ChEBI" id="CHEBI:57692"/>
    </cofactor>
</comment>
<dbReference type="SUPFAM" id="SSF55103">
    <property type="entry name" value="FAD-linked oxidases, C-terminal domain"/>
    <property type="match status" value="1"/>
</dbReference>
<comment type="similarity">
    <text evidence="2">Belongs to the oxygen-dependent FAD-linked oxidoreductase family.</text>
</comment>
<dbReference type="InterPro" id="IPR016166">
    <property type="entry name" value="FAD-bd_PCMH"/>
</dbReference>
<dbReference type="Gene3D" id="3.30.43.10">
    <property type="entry name" value="Uridine Diphospho-n-acetylenolpyruvylglucosamine Reductase, domain 2"/>
    <property type="match status" value="1"/>
</dbReference>
<dbReference type="SMR" id="A0A8T3A763"/>
<organism evidence="8 9">
    <name type="scientific">Dendrobium nobile</name>
    <name type="common">Orchid</name>
    <dbReference type="NCBI Taxonomy" id="94219"/>
    <lineage>
        <taxon>Eukaryota</taxon>
        <taxon>Viridiplantae</taxon>
        <taxon>Streptophyta</taxon>
        <taxon>Embryophyta</taxon>
        <taxon>Tracheophyta</taxon>
        <taxon>Spermatophyta</taxon>
        <taxon>Magnoliopsida</taxon>
        <taxon>Liliopsida</taxon>
        <taxon>Asparagales</taxon>
        <taxon>Orchidaceae</taxon>
        <taxon>Epidendroideae</taxon>
        <taxon>Malaxideae</taxon>
        <taxon>Dendrobiinae</taxon>
        <taxon>Dendrobium</taxon>
    </lineage>
</organism>
<dbReference type="OrthoDB" id="415825at2759"/>
<dbReference type="InterPro" id="IPR050432">
    <property type="entry name" value="FAD-linked_Oxidoreductases_BP"/>
</dbReference>
<feature type="domain" description="FAD-binding PCMH-type" evidence="7">
    <location>
        <begin position="1"/>
        <end position="156"/>
    </location>
</feature>
<dbReference type="GO" id="GO:0009690">
    <property type="term" value="P:cytokinin metabolic process"/>
    <property type="evidence" value="ECO:0007669"/>
    <property type="project" value="InterPro"/>
</dbReference>
<dbReference type="PROSITE" id="PS51387">
    <property type="entry name" value="FAD_PCMH"/>
    <property type="match status" value="1"/>
</dbReference>
<protein>
    <recommendedName>
        <fullName evidence="3">cytokinin dehydrogenase</fullName>
        <ecNumber evidence="3">1.5.99.12</ecNumber>
    </recommendedName>
</protein>
<evidence type="ECO:0000256" key="6">
    <source>
        <dbReference type="ARBA" id="ARBA00023002"/>
    </source>
</evidence>
<dbReference type="Gene3D" id="3.40.462.10">
    <property type="entry name" value="FAD-linked oxidases, C-terminal domain"/>
    <property type="match status" value="1"/>
</dbReference>
<dbReference type="AlphaFoldDB" id="A0A8T3A763"/>
<dbReference type="InterPro" id="IPR016164">
    <property type="entry name" value="FAD-linked_Oxase-like_C"/>
</dbReference>
<name>A0A8T3A763_DENNO</name>
<evidence type="ECO:0000313" key="8">
    <source>
        <dbReference type="EMBL" id="KAI0491933.1"/>
    </source>
</evidence>
<dbReference type="Gene3D" id="3.30.465.10">
    <property type="match status" value="1"/>
</dbReference>
<comment type="caution">
    <text evidence="8">The sequence shown here is derived from an EMBL/GenBank/DDBJ whole genome shotgun (WGS) entry which is preliminary data.</text>
</comment>
<evidence type="ECO:0000256" key="2">
    <source>
        <dbReference type="ARBA" id="ARBA00005466"/>
    </source>
</evidence>
<dbReference type="InterPro" id="IPR016167">
    <property type="entry name" value="FAD-bd_PCMH_sub1"/>
</dbReference>
<dbReference type="InterPro" id="IPR015345">
    <property type="entry name" value="Cytokinin_DH_FAD/cytokin-bd"/>
</dbReference>
<dbReference type="PANTHER" id="PTHR13878">
    <property type="entry name" value="GULONOLACTONE OXIDASE"/>
    <property type="match status" value="1"/>
</dbReference>
<keyword evidence="6" id="KW-0560">Oxidoreductase</keyword>
<evidence type="ECO:0000259" key="7">
    <source>
        <dbReference type="PROSITE" id="PS51387"/>
    </source>
</evidence>
<dbReference type="Pfam" id="PF09265">
    <property type="entry name" value="Cytokin-bind"/>
    <property type="match status" value="1"/>
</dbReference>
<dbReference type="EC" id="1.5.99.12" evidence="3"/>
<dbReference type="Proteomes" id="UP000829196">
    <property type="component" value="Unassembled WGS sequence"/>
</dbReference>
<dbReference type="InterPro" id="IPR006094">
    <property type="entry name" value="Oxid_FAD_bind_N"/>
</dbReference>
<dbReference type="GO" id="GO:0071949">
    <property type="term" value="F:FAD binding"/>
    <property type="evidence" value="ECO:0007669"/>
    <property type="project" value="InterPro"/>
</dbReference>
<dbReference type="InterPro" id="IPR016169">
    <property type="entry name" value="FAD-bd_PCMH_sub2"/>
</dbReference>
<dbReference type="SUPFAM" id="SSF56176">
    <property type="entry name" value="FAD-binding/transporter-associated domain-like"/>
    <property type="match status" value="1"/>
</dbReference>
<dbReference type="InterPro" id="IPR036318">
    <property type="entry name" value="FAD-bd_PCMH-like_sf"/>
</dbReference>
<dbReference type="PANTHER" id="PTHR13878:SF127">
    <property type="entry name" value="CYTOKININ DEHYDROGENASE 3"/>
    <property type="match status" value="1"/>
</dbReference>
<evidence type="ECO:0000256" key="1">
    <source>
        <dbReference type="ARBA" id="ARBA00001974"/>
    </source>
</evidence>
<evidence type="ECO:0000256" key="5">
    <source>
        <dbReference type="ARBA" id="ARBA00022827"/>
    </source>
</evidence>
<keyword evidence="4" id="KW-0285">Flavoprotein</keyword>
<keyword evidence="9" id="KW-1185">Reference proteome</keyword>
<proteinExistence type="inferred from homology"/>
<reference evidence="8" key="1">
    <citation type="journal article" date="2022" name="Front. Genet.">
        <title>Chromosome-Scale Assembly of the Dendrobium nobile Genome Provides Insights Into the Molecular Mechanism of the Biosynthesis of the Medicinal Active Ingredient of Dendrobium.</title>
        <authorList>
            <person name="Xu Q."/>
            <person name="Niu S.-C."/>
            <person name="Li K.-L."/>
            <person name="Zheng P.-J."/>
            <person name="Zhang X.-J."/>
            <person name="Jia Y."/>
            <person name="Liu Y."/>
            <person name="Niu Y.-X."/>
            <person name="Yu L.-H."/>
            <person name="Chen D.-F."/>
            <person name="Zhang G.-Q."/>
        </authorList>
    </citation>
    <scope>NUCLEOTIDE SEQUENCE</scope>
    <source>
        <tissue evidence="8">Leaf</tissue>
    </source>
</reference>
<keyword evidence="5" id="KW-0274">FAD</keyword>
<evidence type="ECO:0000256" key="4">
    <source>
        <dbReference type="ARBA" id="ARBA00022630"/>
    </source>
</evidence>
<dbReference type="EMBL" id="JAGYWB010000018">
    <property type="protein sequence ID" value="KAI0491933.1"/>
    <property type="molecule type" value="Genomic_DNA"/>
</dbReference>
<sequence>MISRTCTFLQGCSSWGQSLVIDGGISIQLRSLAKSGAKSRIKVTVDGRRGAFADVGAEQLWAEVMREAMSCGLAPRAWLDYLDLSVGGTLSAGGIGGYAFRHGPLVKNVYEMDVITGKGEMLTCSEDLNQDLFHGVLGGLGQFGVITRARIALEPAPTMVRWVALAYSDFSKFASSEEYLISLDGMKESKKGFDYIEGFFFSNSSHVENFISPFLSVEDREIAGALADHNAGIYLIEAAFHYSESSASTVDQEIETIISGVINGLQVKFTRDLPYTTFIDRVRREEQKLRRRNLWNLHHPWLNLIVPKSKINIFNEKLFKGIFQEEKPLGVYLVYPMNRNKWDERWSLMFPEEEIIYKIGLLITADANDVERVLGRIKEIRSFCNENGNGTKEYTPCYKTTEEWKRYFGSKWEKLVKLKKKYDPKAILTPGQMIFTSSLLD</sequence>
<evidence type="ECO:0000256" key="3">
    <source>
        <dbReference type="ARBA" id="ARBA00011928"/>
    </source>
</evidence>
<gene>
    <name evidence="8" type="ORF">KFK09_026196</name>
</gene>
<dbReference type="InterPro" id="IPR016170">
    <property type="entry name" value="Cytok_DH_C_sf"/>
</dbReference>
<dbReference type="GO" id="GO:0019139">
    <property type="term" value="F:cytokinin dehydrogenase activity"/>
    <property type="evidence" value="ECO:0007669"/>
    <property type="project" value="UniProtKB-EC"/>
</dbReference>
<accession>A0A8T3A763</accession>